<dbReference type="Pfam" id="PF13847">
    <property type="entry name" value="Methyltransf_31"/>
    <property type="match status" value="1"/>
</dbReference>
<keyword evidence="3" id="KW-1185">Reference proteome</keyword>
<name>A0A6I6JWM9_9BACT</name>
<evidence type="ECO:0000259" key="1">
    <source>
        <dbReference type="Pfam" id="PF13847"/>
    </source>
</evidence>
<organism evidence="2 3">
    <name type="scientific">Maribellus comscasis</name>
    <dbReference type="NCBI Taxonomy" id="2681766"/>
    <lineage>
        <taxon>Bacteria</taxon>
        <taxon>Pseudomonadati</taxon>
        <taxon>Bacteroidota</taxon>
        <taxon>Bacteroidia</taxon>
        <taxon>Marinilabiliales</taxon>
        <taxon>Prolixibacteraceae</taxon>
        <taxon>Maribellus</taxon>
    </lineage>
</organism>
<dbReference type="CDD" id="cd02440">
    <property type="entry name" value="AdoMet_MTases"/>
    <property type="match status" value="1"/>
</dbReference>
<reference evidence="2 3" key="1">
    <citation type="submission" date="2019-11" db="EMBL/GenBank/DDBJ databases">
        <authorList>
            <person name="Zheng R.K."/>
            <person name="Sun C.M."/>
        </authorList>
    </citation>
    <scope>NUCLEOTIDE SEQUENCE [LARGE SCALE GENOMIC DNA]</scope>
    <source>
        <strain evidence="2 3">WC007</strain>
    </source>
</reference>
<dbReference type="InterPro" id="IPR025714">
    <property type="entry name" value="Methyltranfer_dom"/>
</dbReference>
<sequence>MDLIETNSTVIEFGCGNGDLLLKLSSQIKYGLGIDKSKRLIDYATQQKRKMNLNNVDFRCEELNSNYKQSGKYDYSVASLFFHVIPWSDSIYLMKKMQEISDKIVICGFSRPGTLQQKTLLWIDQKSSSHYQHFKAYKKRGYLEGILSEIRSTEITTFDTHIPFVKIHVIGQLD</sequence>
<dbReference type="EMBL" id="CP046401">
    <property type="protein sequence ID" value="QGY45739.1"/>
    <property type="molecule type" value="Genomic_DNA"/>
</dbReference>
<evidence type="ECO:0000313" key="2">
    <source>
        <dbReference type="EMBL" id="QGY45739.1"/>
    </source>
</evidence>
<keyword evidence="2" id="KW-0489">Methyltransferase</keyword>
<feature type="domain" description="Methyltransferase" evidence="1">
    <location>
        <begin position="5"/>
        <end position="107"/>
    </location>
</feature>
<evidence type="ECO:0000313" key="3">
    <source>
        <dbReference type="Proteomes" id="UP000428260"/>
    </source>
</evidence>
<proteinExistence type="predicted"/>
<dbReference type="KEGG" id="mcos:GM418_19300"/>
<gene>
    <name evidence="2" type="ORF">GM418_19300</name>
</gene>
<dbReference type="GO" id="GO:0032259">
    <property type="term" value="P:methylation"/>
    <property type="evidence" value="ECO:0007669"/>
    <property type="project" value="UniProtKB-KW"/>
</dbReference>
<dbReference type="AlphaFoldDB" id="A0A6I6JWM9"/>
<protein>
    <submittedName>
        <fullName evidence="2">Methyltransferase domain-containing protein</fullName>
    </submittedName>
</protein>
<accession>A0A6I6JWM9</accession>
<dbReference type="Proteomes" id="UP000428260">
    <property type="component" value="Chromosome"/>
</dbReference>
<dbReference type="SUPFAM" id="SSF53335">
    <property type="entry name" value="S-adenosyl-L-methionine-dependent methyltransferases"/>
    <property type="match status" value="1"/>
</dbReference>
<dbReference type="Gene3D" id="3.40.50.150">
    <property type="entry name" value="Vaccinia Virus protein VP39"/>
    <property type="match status" value="1"/>
</dbReference>
<dbReference type="InterPro" id="IPR029063">
    <property type="entry name" value="SAM-dependent_MTases_sf"/>
</dbReference>
<keyword evidence="2" id="KW-0808">Transferase</keyword>
<dbReference type="GO" id="GO:0008168">
    <property type="term" value="F:methyltransferase activity"/>
    <property type="evidence" value="ECO:0007669"/>
    <property type="project" value="UniProtKB-KW"/>
</dbReference>